<evidence type="ECO:0000313" key="2">
    <source>
        <dbReference type="EMBL" id="OAT76808.1"/>
    </source>
</evidence>
<dbReference type="EMBL" id="LYRP01000013">
    <property type="protein sequence ID" value="OAT76808.1"/>
    <property type="molecule type" value="Genomic_DNA"/>
</dbReference>
<feature type="chain" id="PRO_5008596647" description="Lipoprotein" evidence="1">
    <location>
        <begin position="23"/>
        <end position="177"/>
    </location>
</feature>
<comment type="caution">
    <text evidence="2">The sequence shown here is derived from an EMBL/GenBank/DDBJ whole genome shotgun (WGS) entry which is preliminary data.</text>
</comment>
<evidence type="ECO:0000256" key="1">
    <source>
        <dbReference type="SAM" id="SignalP"/>
    </source>
</evidence>
<accession>A0A1B7L3H2</accession>
<dbReference type="RefSeq" id="WP_064598097.1">
    <property type="nucleotide sequence ID" value="NZ_LYRP01000013.1"/>
</dbReference>
<dbReference type="PROSITE" id="PS51257">
    <property type="entry name" value="PROKAR_LIPOPROTEIN"/>
    <property type="match status" value="1"/>
</dbReference>
<proteinExistence type="predicted"/>
<evidence type="ECO:0008006" key="4">
    <source>
        <dbReference type="Google" id="ProtNLM"/>
    </source>
</evidence>
<dbReference type="Proteomes" id="UP000078225">
    <property type="component" value="Unassembled WGS sequence"/>
</dbReference>
<name>A0A1B7L3H2_9ENTR</name>
<reference evidence="3" key="1">
    <citation type="submission" date="2016-05" db="EMBL/GenBank/DDBJ databases">
        <authorList>
            <person name="Behera P."/>
            <person name="Vaishampayan P."/>
            <person name="Singh N."/>
            <person name="Raina V."/>
            <person name="Suar M."/>
            <person name="Pattnaik A."/>
            <person name="Rastogi G."/>
        </authorList>
    </citation>
    <scope>NUCLEOTIDE SEQUENCE [LARGE SCALE GENOMIC DNA]</scope>
    <source>
        <strain evidence="3">MP23</strain>
    </source>
</reference>
<keyword evidence="1" id="KW-0732">Signal</keyword>
<evidence type="ECO:0000313" key="3">
    <source>
        <dbReference type="Proteomes" id="UP000078225"/>
    </source>
</evidence>
<keyword evidence="3" id="KW-1185">Reference proteome</keyword>
<organism evidence="2 3">
    <name type="scientific">Mangrovibacter phragmitis</name>
    <dbReference type="NCBI Taxonomy" id="1691903"/>
    <lineage>
        <taxon>Bacteria</taxon>
        <taxon>Pseudomonadati</taxon>
        <taxon>Pseudomonadota</taxon>
        <taxon>Gammaproteobacteria</taxon>
        <taxon>Enterobacterales</taxon>
        <taxon>Enterobacteriaceae</taxon>
        <taxon>Mangrovibacter</taxon>
    </lineage>
</organism>
<gene>
    <name evidence="2" type="ORF">A9B99_22505</name>
</gene>
<feature type="signal peptide" evidence="1">
    <location>
        <begin position="1"/>
        <end position="22"/>
    </location>
</feature>
<protein>
    <recommendedName>
        <fullName evidence="4">Lipoprotein</fullName>
    </recommendedName>
</protein>
<dbReference type="AlphaFoldDB" id="A0A1B7L3H2"/>
<sequence>MKNIIIKFIALSMLLVSSLVYACGDNPNAMAQGPFKDSAFNNGVICFQNSPDKRDVDFYQSYSSVNGKVNKIIDTFSYSDAPAEVSSVFFTTLDGKRSVVVLLRWNVNYFTNGVQYLYHYEVKAYNTTKDSGYELFLDSDRDPNLSGFQTKNNEKVSNYKLDNASKIKKYLHSKYGD</sequence>
<dbReference type="OrthoDB" id="6636306at2"/>